<evidence type="ECO:0000313" key="7">
    <source>
        <dbReference type="EMBL" id="GLS70248.1"/>
    </source>
</evidence>
<comment type="caution">
    <text evidence="7">The sequence shown here is derived from an EMBL/GenBank/DDBJ whole genome shotgun (WGS) entry which is preliminary data.</text>
</comment>
<dbReference type="EMBL" id="BSPL01000014">
    <property type="protein sequence ID" value="GLS70248.1"/>
    <property type="molecule type" value="Genomic_DNA"/>
</dbReference>
<dbReference type="GO" id="GO:0008170">
    <property type="term" value="F:N-methyltransferase activity"/>
    <property type="evidence" value="ECO:0007669"/>
    <property type="project" value="InterPro"/>
</dbReference>
<dbReference type="GO" id="GO:0009007">
    <property type="term" value="F:site-specific DNA-methyltransferase (adenine-specific) activity"/>
    <property type="evidence" value="ECO:0007669"/>
    <property type="project" value="UniProtKB-EC"/>
</dbReference>
<evidence type="ECO:0000256" key="3">
    <source>
        <dbReference type="ARBA" id="ARBA00047942"/>
    </source>
</evidence>
<dbReference type="GO" id="GO:0003677">
    <property type="term" value="F:DNA binding"/>
    <property type="evidence" value="ECO:0007669"/>
    <property type="project" value="InterPro"/>
</dbReference>
<dbReference type="AlphaFoldDB" id="A0AA37TLN3"/>
<dbReference type="Pfam" id="PF01555">
    <property type="entry name" value="N6_N4_Mtase"/>
    <property type="match status" value="1"/>
</dbReference>
<comment type="similarity">
    <text evidence="4">Belongs to the N(4)/N(6)-methyltransferase family.</text>
</comment>
<organism evidence="7 8">
    <name type="scientific">Methylobacterium tardum</name>
    <dbReference type="NCBI Taxonomy" id="374432"/>
    <lineage>
        <taxon>Bacteria</taxon>
        <taxon>Pseudomonadati</taxon>
        <taxon>Pseudomonadota</taxon>
        <taxon>Alphaproteobacteria</taxon>
        <taxon>Hyphomicrobiales</taxon>
        <taxon>Methylobacteriaceae</taxon>
        <taxon>Methylobacterium</taxon>
    </lineage>
</organism>
<keyword evidence="8" id="KW-1185">Reference proteome</keyword>
<reference evidence="8" key="1">
    <citation type="journal article" date="2019" name="Int. J. Syst. Evol. Microbiol.">
        <title>The Global Catalogue of Microorganisms (GCM) 10K type strain sequencing project: providing services to taxonomists for standard genome sequencing and annotation.</title>
        <authorList>
            <consortium name="The Broad Institute Genomics Platform"/>
            <consortium name="The Broad Institute Genome Sequencing Center for Infectious Disease"/>
            <person name="Wu L."/>
            <person name="Ma J."/>
        </authorList>
    </citation>
    <scope>NUCLEOTIDE SEQUENCE [LARGE SCALE GENOMIC DNA]</scope>
    <source>
        <strain evidence="8">NBRC 103632</strain>
    </source>
</reference>
<name>A0AA37TLN3_9HYPH</name>
<proteinExistence type="inferred from homology"/>
<gene>
    <name evidence="7" type="ORF">GCM10007890_22610</name>
</gene>
<dbReference type="InterPro" id="IPR029063">
    <property type="entry name" value="SAM-dependent_MTases_sf"/>
</dbReference>
<evidence type="ECO:0000256" key="4">
    <source>
        <dbReference type="RuleBase" id="RU362026"/>
    </source>
</evidence>
<feature type="compositionally biased region" description="Basic residues" evidence="5">
    <location>
        <begin position="283"/>
        <end position="292"/>
    </location>
</feature>
<feature type="region of interest" description="Disordered" evidence="5">
    <location>
        <begin position="241"/>
        <end position="292"/>
    </location>
</feature>
<dbReference type="PRINTS" id="PR00508">
    <property type="entry name" value="S21N4MTFRASE"/>
</dbReference>
<dbReference type="Proteomes" id="UP001157440">
    <property type="component" value="Unassembled WGS sequence"/>
</dbReference>
<feature type="compositionally biased region" description="Low complexity" evidence="5">
    <location>
        <begin position="255"/>
        <end position="282"/>
    </location>
</feature>
<sequence>MAETAAECAFLDVPYNLAQAELSTRGKVRHPDFVFASGEMSQKEYVAFLSAALGNVARVSAPGAVHFACIDWRHVQDLLQAASSVYGAYLNLVVWNKTNAGQGGLYRNQHELIGVFRVGEARHRDNVQMGRYGRNRSNVWTYPGANGFGAERLAHLAAHPTVKPLQLVADALKDVTRSGAVVLDTFVGSGTTILAGEQVGRRVRAVEIEPRYAQVAIRRWERMTGRTAVCEETGASLDDWLHGPTRRADQNSRDACALLSSSESSGPAASLASEKTPSAASPPRRRVRTRVL</sequence>
<dbReference type="RefSeq" id="WP_238200167.1">
    <property type="nucleotide sequence ID" value="NZ_BPQZ01000065.1"/>
</dbReference>
<evidence type="ECO:0000256" key="1">
    <source>
        <dbReference type="ARBA" id="ARBA00022603"/>
    </source>
</evidence>
<dbReference type="InterPro" id="IPR001091">
    <property type="entry name" value="RM_Methyltransferase"/>
</dbReference>
<feature type="domain" description="DNA methylase N-4/N-6" evidence="6">
    <location>
        <begin position="8"/>
        <end position="216"/>
    </location>
</feature>
<evidence type="ECO:0000256" key="2">
    <source>
        <dbReference type="ARBA" id="ARBA00022679"/>
    </source>
</evidence>
<evidence type="ECO:0000313" key="8">
    <source>
        <dbReference type="Proteomes" id="UP001157440"/>
    </source>
</evidence>
<dbReference type="InterPro" id="IPR002941">
    <property type="entry name" value="DNA_methylase_N4/N6"/>
</dbReference>
<evidence type="ECO:0000256" key="5">
    <source>
        <dbReference type="SAM" id="MobiDB-lite"/>
    </source>
</evidence>
<comment type="catalytic activity">
    <reaction evidence="3">
        <text>a 2'-deoxyadenosine in DNA + S-adenosyl-L-methionine = an N(6)-methyl-2'-deoxyadenosine in DNA + S-adenosyl-L-homocysteine + H(+)</text>
        <dbReference type="Rhea" id="RHEA:15197"/>
        <dbReference type="Rhea" id="RHEA-COMP:12418"/>
        <dbReference type="Rhea" id="RHEA-COMP:12419"/>
        <dbReference type="ChEBI" id="CHEBI:15378"/>
        <dbReference type="ChEBI" id="CHEBI:57856"/>
        <dbReference type="ChEBI" id="CHEBI:59789"/>
        <dbReference type="ChEBI" id="CHEBI:90615"/>
        <dbReference type="ChEBI" id="CHEBI:90616"/>
        <dbReference type="EC" id="2.1.1.72"/>
    </reaction>
</comment>
<dbReference type="SUPFAM" id="SSF53335">
    <property type="entry name" value="S-adenosyl-L-methionine-dependent methyltransferases"/>
    <property type="match status" value="1"/>
</dbReference>
<protein>
    <recommendedName>
        <fullName evidence="4">Methyltransferase</fullName>
        <ecNumber evidence="4">2.1.1.-</ecNumber>
    </recommendedName>
</protein>
<dbReference type="EC" id="2.1.1.-" evidence="4"/>
<dbReference type="Gene3D" id="3.40.50.150">
    <property type="entry name" value="Vaccinia Virus protein VP39"/>
    <property type="match status" value="1"/>
</dbReference>
<accession>A0AA37TLN3</accession>
<keyword evidence="1" id="KW-0489">Methyltransferase</keyword>
<evidence type="ECO:0000259" key="6">
    <source>
        <dbReference type="Pfam" id="PF01555"/>
    </source>
</evidence>
<dbReference type="GO" id="GO:0032259">
    <property type="term" value="P:methylation"/>
    <property type="evidence" value="ECO:0007669"/>
    <property type="project" value="UniProtKB-KW"/>
</dbReference>
<keyword evidence="2" id="KW-0808">Transferase</keyword>